<keyword evidence="8 9" id="KW-0472">Membrane</keyword>
<accession>A0A839A7N4</accession>
<gene>
    <name evidence="11" type="ORF">HW423_08905</name>
</gene>
<dbReference type="Gene3D" id="1.10.3720.10">
    <property type="entry name" value="MetI-like"/>
    <property type="match status" value="1"/>
</dbReference>
<dbReference type="InterPro" id="IPR035906">
    <property type="entry name" value="MetI-like_sf"/>
</dbReference>
<feature type="transmembrane region" description="Helical" evidence="9">
    <location>
        <begin position="191"/>
        <end position="213"/>
    </location>
</feature>
<keyword evidence="6 9" id="KW-0812">Transmembrane</keyword>
<dbReference type="Pfam" id="PF00528">
    <property type="entry name" value="BPD_transp_1"/>
    <property type="match status" value="1"/>
</dbReference>
<dbReference type="EMBL" id="JACAOA010000026">
    <property type="protein sequence ID" value="MBA5729901.1"/>
    <property type="molecule type" value="Genomic_DNA"/>
</dbReference>
<dbReference type="GO" id="GO:0055085">
    <property type="term" value="P:transmembrane transport"/>
    <property type="evidence" value="ECO:0007669"/>
    <property type="project" value="InterPro"/>
</dbReference>
<evidence type="ECO:0000259" key="10">
    <source>
        <dbReference type="PROSITE" id="PS50928"/>
    </source>
</evidence>
<dbReference type="PANTHER" id="PTHR32243:SF50">
    <property type="entry name" value="MALTOSE_MALTODEXTRIN TRANSPORT SYSTEM PERMEASE PROTEIN MALG"/>
    <property type="match status" value="1"/>
</dbReference>
<evidence type="ECO:0000313" key="12">
    <source>
        <dbReference type="Proteomes" id="UP000571018"/>
    </source>
</evidence>
<evidence type="ECO:0000256" key="3">
    <source>
        <dbReference type="ARBA" id="ARBA00022448"/>
    </source>
</evidence>
<reference evidence="11 12" key="1">
    <citation type="submission" date="2020-06" db="EMBL/GenBank/DDBJ databases">
        <title>Reclassification of Facklamia ignava, Facklamia soureckii and Facklami tabacinasalis as Falseniella iganva gen. nov., comb. nov., Hutsoniella ignava gen. nov., comb. nov., and Ruoffia tabacinasalis gen. nov., comb. nov and description of Ruoffia haltotolerans sp. nov., isolated from hypersaline Inland Sea of Qatar.</title>
        <authorList>
            <person name="Fotedar R."/>
            <person name="Sankaranarayanan K."/>
            <person name="Lawson P."/>
            <person name="Caldwell M."/>
            <person name="Zeyara A."/>
            <person name="Al Malki A."/>
            <person name="Ali M."/>
        </authorList>
    </citation>
    <scope>NUCLEOTIDE SEQUENCE [LARGE SCALE GENOMIC DNA]</scope>
    <source>
        <strain evidence="11 12">INB8</strain>
    </source>
</reference>
<evidence type="ECO:0000256" key="7">
    <source>
        <dbReference type="ARBA" id="ARBA00022989"/>
    </source>
</evidence>
<keyword evidence="12" id="KW-1185">Reference proteome</keyword>
<dbReference type="InterPro" id="IPR000515">
    <property type="entry name" value="MetI-like"/>
</dbReference>
<evidence type="ECO:0000313" key="11">
    <source>
        <dbReference type="EMBL" id="MBA5729901.1"/>
    </source>
</evidence>
<evidence type="ECO:0000256" key="2">
    <source>
        <dbReference type="ARBA" id="ARBA00009047"/>
    </source>
</evidence>
<dbReference type="PROSITE" id="PS50928">
    <property type="entry name" value="ABC_TM1"/>
    <property type="match status" value="1"/>
</dbReference>
<sequence>MKTIIKYVRETTLSRELKATPLYIIMIAFSVFMAYMLGWILIASFSTTRGIFLGDLFLDGLSLDNFRKVLVNSDGIRTIINTLIYTIPSSLLLIVICAPAAYVLSRYNFKGNKFIQQLFVLSLSVPGIMITMPIFYHISSLGIFNSRLVLILLFTANSIPFDTYYLSAYFKNISSSYEQSAALDGASQIRTFWEIIFPMAKPAVVTLTIFNLIGKWNSYFLPLIFANTAEMRPIGVWLESNISSMVTTGDYGGMFASVVLAAAPTIILYMFLSNFVLRGVDQGGVKG</sequence>
<dbReference type="RefSeq" id="WP_218931565.1">
    <property type="nucleotide sequence ID" value="NZ_JACAOA010000026.1"/>
</dbReference>
<evidence type="ECO:0000256" key="1">
    <source>
        <dbReference type="ARBA" id="ARBA00004651"/>
    </source>
</evidence>
<dbReference type="PANTHER" id="PTHR32243">
    <property type="entry name" value="MALTOSE TRANSPORT SYSTEM PERMEASE-RELATED"/>
    <property type="match status" value="1"/>
</dbReference>
<evidence type="ECO:0000256" key="8">
    <source>
        <dbReference type="ARBA" id="ARBA00023136"/>
    </source>
</evidence>
<dbReference type="CDD" id="cd06261">
    <property type="entry name" value="TM_PBP2"/>
    <property type="match status" value="1"/>
</dbReference>
<evidence type="ECO:0000256" key="9">
    <source>
        <dbReference type="RuleBase" id="RU363032"/>
    </source>
</evidence>
<organism evidence="11 12">
    <name type="scientific">Ruoffia halotolerans</name>
    <dbReference type="NCBI Taxonomy" id="2748684"/>
    <lineage>
        <taxon>Bacteria</taxon>
        <taxon>Bacillati</taxon>
        <taxon>Bacillota</taxon>
        <taxon>Bacilli</taxon>
        <taxon>Lactobacillales</taxon>
        <taxon>Aerococcaceae</taxon>
        <taxon>Ruoffia</taxon>
    </lineage>
</organism>
<dbReference type="InterPro" id="IPR050901">
    <property type="entry name" value="BP-dep_ABC_trans_perm"/>
</dbReference>
<name>A0A839A7N4_9LACT</name>
<keyword evidence="3 9" id="KW-0813">Transport</keyword>
<protein>
    <submittedName>
        <fullName evidence="11">Carbohydrate ABC transporter permease</fullName>
    </submittedName>
</protein>
<proteinExistence type="inferred from homology"/>
<evidence type="ECO:0000256" key="6">
    <source>
        <dbReference type="ARBA" id="ARBA00022692"/>
    </source>
</evidence>
<evidence type="ECO:0000256" key="5">
    <source>
        <dbReference type="ARBA" id="ARBA00022597"/>
    </source>
</evidence>
<comment type="subcellular location">
    <subcellularLocation>
        <location evidence="1 9">Cell membrane</location>
        <topology evidence="1 9">Multi-pass membrane protein</topology>
    </subcellularLocation>
</comment>
<evidence type="ECO:0000256" key="4">
    <source>
        <dbReference type="ARBA" id="ARBA00022475"/>
    </source>
</evidence>
<comment type="similarity">
    <text evidence="2">Belongs to the binding-protein-dependent transport system permease family. MalFG subfamily.</text>
</comment>
<feature type="domain" description="ABC transmembrane type-1" evidence="10">
    <location>
        <begin position="79"/>
        <end position="272"/>
    </location>
</feature>
<comment type="caution">
    <text evidence="11">The sequence shown here is derived from an EMBL/GenBank/DDBJ whole genome shotgun (WGS) entry which is preliminary data.</text>
</comment>
<dbReference type="SUPFAM" id="SSF161098">
    <property type="entry name" value="MetI-like"/>
    <property type="match status" value="1"/>
</dbReference>
<feature type="transmembrane region" description="Helical" evidence="9">
    <location>
        <begin position="117"/>
        <end position="136"/>
    </location>
</feature>
<dbReference type="Proteomes" id="UP000571018">
    <property type="component" value="Unassembled WGS sequence"/>
</dbReference>
<keyword evidence="7 9" id="KW-1133">Transmembrane helix</keyword>
<keyword evidence="4" id="KW-1003">Cell membrane</keyword>
<dbReference type="AlphaFoldDB" id="A0A839A7N4"/>
<feature type="transmembrane region" description="Helical" evidence="9">
    <location>
        <begin position="251"/>
        <end position="272"/>
    </location>
</feature>
<feature type="transmembrane region" description="Helical" evidence="9">
    <location>
        <begin position="148"/>
        <end position="170"/>
    </location>
</feature>
<keyword evidence="5" id="KW-0762">Sugar transport</keyword>
<feature type="transmembrane region" description="Helical" evidence="9">
    <location>
        <begin position="83"/>
        <end position="105"/>
    </location>
</feature>
<dbReference type="GO" id="GO:0005886">
    <property type="term" value="C:plasma membrane"/>
    <property type="evidence" value="ECO:0007669"/>
    <property type="project" value="UniProtKB-SubCell"/>
</dbReference>
<feature type="transmembrane region" description="Helical" evidence="9">
    <location>
        <begin position="21"/>
        <end position="42"/>
    </location>
</feature>